<organism evidence="1">
    <name type="scientific">Opuntia streptacantha</name>
    <name type="common">Prickly pear cactus</name>
    <name type="synonym">Opuntia cardona</name>
    <dbReference type="NCBI Taxonomy" id="393608"/>
    <lineage>
        <taxon>Eukaryota</taxon>
        <taxon>Viridiplantae</taxon>
        <taxon>Streptophyta</taxon>
        <taxon>Embryophyta</taxon>
        <taxon>Tracheophyta</taxon>
        <taxon>Spermatophyta</taxon>
        <taxon>Magnoliopsida</taxon>
        <taxon>eudicotyledons</taxon>
        <taxon>Gunneridae</taxon>
        <taxon>Pentapetalae</taxon>
        <taxon>Caryophyllales</taxon>
        <taxon>Cactineae</taxon>
        <taxon>Cactaceae</taxon>
        <taxon>Opuntioideae</taxon>
        <taxon>Opuntia</taxon>
    </lineage>
</organism>
<proteinExistence type="predicted"/>
<dbReference type="AlphaFoldDB" id="A0A7C8Z3X1"/>
<evidence type="ECO:0000313" key="1">
    <source>
        <dbReference type="EMBL" id="MBA4633534.1"/>
    </source>
</evidence>
<dbReference type="EMBL" id="GISG01087355">
    <property type="protein sequence ID" value="MBA4633534.1"/>
    <property type="molecule type" value="Transcribed_RNA"/>
</dbReference>
<sequence>MLGPVSEAEMILDPVFEWSVVTSSSIPFSGWKPVPTPSVAEPLRPLISRWGADKIPALPLPSTFSNLPVQDPKLSAVLLPVYFISLILEIRTSLLNPGSRPS</sequence>
<accession>A0A7C8Z3X1</accession>
<reference evidence="1" key="1">
    <citation type="journal article" date="2013" name="J. Plant Res.">
        <title>Effect of fungi and light on seed germination of three Opuntia species from semiarid lands of central Mexico.</title>
        <authorList>
            <person name="Delgado-Sanchez P."/>
            <person name="Jimenez-Bremont J.F."/>
            <person name="Guerrero-Gonzalez Mde L."/>
            <person name="Flores J."/>
        </authorList>
    </citation>
    <scope>NUCLEOTIDE SEQUENCE</scope>
    <source>
        <tissue evidence="1">Cladode</tissue>
    </source>
</reference>
<reference evidence="1" key="2">
    <citation type="submission" date="2020-07" db="EMBL/GenBank/DDBJ databases">
        <authorList>
            <person name="Vera ALvarez R."/>
            <person name="Arias-Moreno D.M."/>
            <person name="Jimenez-Jacinto V."/>
            <person name="Jimenez-Bremont J.F."/>
            <person name="Swaminathan K."/>
            <person name="Moose S.P."/>
            <person name="Guerrero-Gonzalez M.L."/>
            <person name="Marino-Ramirez L."/>
            <person name="Landsman D."/>
            <person name="Rodriguez-Kessler M."/>
            <person name="Delgado-Sanchez P."/>
        </authorList>
    </citation>
    <scope>NUCLEOTIDE SEQUENCE</scope>
    <source>
        <tissue evidence="1">Cladode</tissue>
    </source>
</reference>
<name>A0A7C8Z3X1_OPUST</name>
<protein>
    <submittedName>
        <fullName evidence="1">Uncharacterized protein</fullName>
    </submittedName>
</protein>
<dbReference type="EMBL" id="GISG01087356">
    <property type="protein sequence ID" value="MBA4633535.1"/>
    <property type="molecule type" value="Transcribed_RNA"/>
</dbReference>